<evidence type="ECO:0000313" key="2">
    <source>
        <dbReference type="Proteomes" id="UP000265845"/>
    </source>
</evidence>
<dbReference type="CDD" id="cd00586">
    <property type="entry name" value="4HBT"/>
    <property type="match status" value="1"/>
</dbReference>
<dbReference type="PANTHER" id="PTHR31793">
    <property type="entry name" value="4-HYDROXYBENZOYL-COA THIOESTERASE FAMILY MEMBER"/>
    <property type="match status" value="1"/>
</dbReference>
<reference evidence="1 2" key="1">
    <citation type="submission" date="2018-08" db="EMBL/GenBank/DDBJ databases">
        <title>Henriciella mobilis sp. nov., isolated from seawater.</title>
        <authorList>
            <person name="Cheng H."/>
            <person name="Wu Y.-H."/>
            <person name="Xu X.-W."/>
            <person name="Guo L.-L."/>
        </authorList>
    </citation>
    <scope>NUCLEOTIDE SEQUENCE [LARGE SCALE GENOMIC DNA]</scope>
    <source>
        <strain evidence="1 2">CCUG67844</strain>
    </source>
</reference>
<dbReference type="OrthoDB" id="7597365at2"/>
<proteinExistence type="predicted"/>
<dbReference type="Gene3D" id="3.10.129.10">
    <property type="entry name" value="Hotdog Thioesterase"/>
    <property type="match status" value="2"/>
</dbReference>
<dbReference type="EMBL" id="QWGA01000008">
    <property type="protein sequence ID" value="RIJ27625.1"/>
    <property type="molecule type" value="Genomic_DNA"/>
</dbReference>
<dbReference type="GO" id="GO:0047617">
    <property type="term" value="F:fatty acyl-CoA hydrolase activity"/>
    <property type="evidence" value="ECO:0007669"/>
    <property type="project" value="TreeGrafter"/>
</dbReference>
<accession>A0A399RCG1</accession>
<name>A0A399RCG1_9PROT</name>
<gene>
    <name evidence="1" type="ORF">D1222_14645</name>
</gene>
<protein>
    <submittedName>
        <fullName evidence="1">Thioesterase</fullName>
    </submittedName>
</protein>
<dbReference type="RefSeq" id="WP_119455002.1">
    <property type="nucleotide sequence ID" value="NZ_QWGA01000008.1"/>
</dbReference>
<dbReference type="InterPro" id="IPR050563">
    <property type="entry name" value="4-hydroxybenzoyl-CoA_TE"/>
</dbReference>
<sequence>MIDLWKGSANTWDCDEMGHMNVRIYLEKAFEGLGTLAAHCHMSHVYQTGSPSTLIPLEQHIRFMREVHPGRPLHMRGCVLDVDETRVTVYQELLHGDGTPAAAFRTRLIHASADDMRPFPWSDRTRKALTDLIEEPPAATAPRGIDLSVEPLANEEVTLGVAESRGVKLIGQGMVEPAHCDVFGRMKPHWFIGRVSDSVPNLLYNWREKVAQAVEGSRMGAAVLENRIIFRGWPKAGELFQIRTALSRAEEKVHALTHWMLDPVTGRPWMTSEAVAVTFDLVTRKTMATPPDLMEELAEIAPGNLKL</sequence>
<dbReference type="InterPro" id="IPR029069">
    <property type="entry name" value="HotDog_dom_sf"/>
</dbReference>
<dbReference type="Proteomes" id="UP000265845">
    <property type="component" value="Unassembled WGS sequence"/>
</dbReference>
<organism evidence="1 2">
    <name type="scientific">Henriciella algicola</name>
    <dbReference type="NCBI Taxonomy" id="1608422"/>
    <lineage>
        <taxon>Bacteria</taxon>
        <taxon>Pseudomonadati</taxon>
        <taxon>Pseudomonadota</taxon>
        <taxon>Alphaproteobacteria</taxon>
        <taxon>Hyphomonadales</taxon>
        <taxon>Hyphomonadaceae</taxon>
        <taxon>Henriciella</taxon>
    </lineage>
</organism>
<keyword evidence="2" id="KW-1185">Reference proteome</keyword>
<dbReference type="Pfam" id="PF13279">
    <property type="entry name" value="4HBT_2"/>
    <property type="match status" value="2"/>
</dbReference>
<comment type="caution">
    <text evidence="1">The sequence shown here is derived from an EMBL/GenBank/DDBJ whole genome shotgun (WGS) entry which is preliminary data.</text>
</comment>
<dbReference type="AlphaFoldDB" id="A0A399RCG1"/>
<dbReference type="SUPFAM" id="SSF54637">
    <property type="entry name" value="Thioesterase/thiol ester dehydrase-isomerase"/>
    <property type="match status" value="2"/>
</dbReference>
<evidence type="ECO:0000313" key="1">
    <source>
        <dbReference type="EMBL" id="RIJ27625.1"/>
    </source>
</evidence>
<dbReference type="PANTHER" id="PTHR31793:SF2">
    <property type="entry name" value="BLR1345 PROTEIN"/>
    <property type="match status" value="1"/>
</dbReference>